<dbReference type="PANTHER" id="PTHR19288:SF90">
    <property type="entry name" value="OS08G0542600 PROTEIN"/>
    <property type="match status" value="1"/>
</dbReference>
<dbReference type="InterPro" id="IPR006357">
    <property type="entry name" value="HAD-SF_hydro_IIA"/>
</dbReference>
<evidence type="ECO:0000313" key="2">
    <source>
        <dbReference type="Proteomes" id="UP001595617"/>
    </source>
</evidence>
<dbReference type="InterPro" id="IPR023214">
    <property type="entry name" value="HAD_sf"/>
</dbReference>
<dbReference type="EMBL" id="JBHRYR010000003">
    <property type="protein sequence ID" value="MFC3852916.1"/>
    <property type="molecule type" value="Genomic_DNA"/>
</dbReference>
<name>A0ABV7ZZX3_9GAMM</name>
<dbReference type="Pfam" id="PF13242">
    <property type="entry name" value="Hydrolase_like"/>
    <property type="match status" value="1"/>
</dbReference>
<dbReference type="Pfam" id="PF13344">
    <property type="entry name" value="Hydrolase_6"/>
    <property type="match status" value="1"/>
</dbReference>
<dbReference type="Gene3D" id="3.40.50.1000">
    <property type="entry name" value="HAD superfamily/HAD-like"/>
    <property type="match status" value="2"/>
</dbReference>
<keyword evidence="2" id="KW-1185">Reference proteome</keyword>
<proteinExistence type="predicted"/>
<dbReference type="RefSeq" id="WP_380695572.1">
    <property type="nucleotide sequence ID" value="NZ_JBHRYR010000003.1"/>
</dbReference>
<keyword evidence="1" id="KW-0378">Hydrolase</keyword>
<dbReference type="PANTHER" id="PTHR19288">
    <property type="entry name" value="4-NITROPHENYLPHOSPHATASE-RELATED"/>
    <property type="match status" value="1"/>
</dbReference>
<protein>
    <submittedName>
        <fullName evidence="1">HAD-IIA family hydrolase</fullName>
    </submittedName>
</protein>
<dbReference type="GO" id="GO:0016787">
    <property type="term" value="F:hydrolase activity"/>
    <property type="evidence" value="ECO:0007669"/>
    <property type="project" value="UniProtKB-KW"/>
</dbReference>
<dbReference type="SUPFAM" id="SSF56784">
    <property type="entry name" value="HAD-like"/>
    <property type="match status" value="1"/>
</dbReference>
<gene>
    <name evidence="1" type="ORF">ACFOOG_08740</name>
</gene>
<dbReference type="InterPro" id="IPR036412">
    <property type="entry name" value="HAD-like_sf"/>
</dbReference>
<comment type="caution">
    <text evidence="1">The sequence shown here is derived from an EMBL/GenBank/DDBJ whole genome shotgun (WGS) entry which is preliminary data.</text>
</comment>
<reference evidence="2" key="1">
    <citation type="journal article" date="2019" name="Int. J. Syst. Evol. Microbiol.">
        <title>The Global Catalogue of Microorganisms (GCM) 10K type strain sequencing project: providing services to taxonomists for standard genome sequencing and annotation.</title>
        <authorList>
            <consortium name="The Broad Institute Genomics Platform"/>
            <consortium name="The Broad Institute Genome Sequencing Center for Infectious Disease"/>
            <person name="Wu L."/>
            <person name="Ma J."/>
        </authorList>
    </citation>
    <scope>NUCLEOTIDE SEQUENCE [LARGE SCALE GENOMIC DNA]</scope>
    <source>
        <strain evidence="2">IBRC 10765</strain>
    </source>
</reference>
<sequence length="335" mass="36702">MAASYLDHFGGVGYRGVQRMGIGQRAQGSDLMSSDITAETILTWYEEIRATLPKVPPCTHQTQTVQSLDELAAHYDVFVFDAYGVLNVGESAIVGAVEALARLQDQGKQVLVLTNGASLSGAQALAKFQQLGFRLTPEQIISSRDATIIGLRRYDAVQRWGFILPEHADATGLPPEGLWPDHPDFLAAEGYIFLNAAAWDMSRHEAWVASLNAHPRPIVLANPDLVAPYEDRFRVQPGYYCMKRLPTSLHPWVEPFGKPFHNAFDLVKDAVQRAGLFATPRVLMLGDTLHTDILGGLAAGFDTALVTDFGAHRGLDLPACYNTTGIVPHWSLPQL</sequence>
<organism evidence="1 2">
    <name type="scientific">Saccharospirillum mangrovi</name>
    <dbReference type="NCBI Taxonomy" id="2161747"/>
    <lineage>
        <taxon>Bacteria</taxon>
        <taxon>Pseudomonadati</taxon>
        <taxon>Pseudomonadota</taxon>
        <taxon>Gammaproteobacteria</taxon>
        <taxon>Oceanospirillales</taxon>
        <taxon>Saccharospirillaceae</taxon>
        <taxon>Saccharospirillum</taxon>
    </lineage>
</organism>
<accession>A0ABV7ZZX3</accession>
<dbReference type="Proteomes" id="UP001595617">
    <property type="component" value="Unassembled WGS sequence"/>
</dbReference>
<evidence type="ECO:0000313" key="1">
    <source>
        <dbReference type="EMBL" id="MFC3852916.1"/>
    </source>
</evidence>